<organism evidence="2">
    <name type="scientific">bioreactor metagenome</name>
    <dbReference type="NCBI Taxonomy" id="1076179"/>
    <lineage>
        <taxon>unclassified sequences</taxon>
        <taxon>metagenomes</taxon>
        <taxon>ecological metagenomes</taxon>
    </lineage>
</organism>
<protein>
    <submittedName>
        <fullName evidence="2">Uncharacterized protein</fullName>
    </submittedName>
</protein>
<evidence type="ECO:0000256" key="1">
    <source>
        <dbReference type="SAM" id="Phobius"/>
    </source>
</evidence>
<keyword evidence="1" id="KW-1133">Transmembrane helix</keyword>
<reference evidence="2" key="1">
    <citation type="submission" date="2019-08" db="EMBL/GenBank/DDBJ databases">
        <authorList>
            <person name="Kucharzyk K."/>
            <person name="Murdoch R.W."/>
            <person name="Higgins S."/>
            <person name="Loffler F."/>
        </authorList>
    </citation>
    <scope>NUCLEOTIDE SEQUENCE</scope>
</reference>
<evidence type="ECO:0000313" key="2">
    <source>
        <dbReference type="EMBL" id="MPM13303.1"/>
    </source>
</evidence>
<name>A0A644XGL9_9ZZZZ</name>
<dbReference type="AlphaFoldDB" id="A0A644XGL9"/>
<dbReference type="EMBL" id="VSSQ01002099">
    <property type="protein sequence ID" value="MPM13303.1"/>
    <property type="molecule type" value="Genomic_DNA"/>
</dbReference>
<feature type="transmembrane region" description="Helical" evidence="1">
    <location>
        <begin position="21"/>
        <end position="43"/>
    </location>
</feature>
<gene>
    <name evidence="2" type="ORF">SDC9_59659</name>
</gene>
<keyword evidence="1" id="KW-0472">Membrane</keyword>
<comment type="caution">
    <text evidence="2">The sequence shown here is derived from an EMBL/GenBank/DDBJ whole genome shotgun (WGS) entry which is preliminary data.</text>
</comment>
<proteinExistence type="predicted"/>
<sequence>MGQNNGHNSIRFDVIQIMQQKGIVCLALGCNAIAGITWLGFFISRVPVLRVGRVGNNGIQIKWVICPLRISIIKPRPVIFQRITATDKYIIRLNTTHNKIHSCQVVSVFLPLLRVVHYIVLIGHIFSCALTDGNQQRTRAAGWIKNFDFSLALEMVCNNLRHEKGNFVGRIEFSSLFSGIGRKVANKILIDEAQNVIILFSVRGNIFD</sequence>
<accession>A0A644XGL9</accession>
<keyword evidence="1" id="KW-0812">Transmembrane</keyword>